<feature type="region of interest" description="Disordered" evidence="1">
    <location>
        <begin position="1"/>
        <end position="20"/>
    </location>
</feature>
<dbReference type="InParanoid" id="A0A409VH05"/>
<sequence>MAHAKLKRNEHQTARSAVPVMKKAQRLQRLCALAKESMTSTHDYLLDEQLQQVENSAVTPLSPKHVVGRDLGISGYGITAADMNEQTTEYNHC</sequence>
<evidence type="ECO:0000256" key="1">
    <source>
        <dbReference type="SAM" id="MobiDB-lite"/>
    </source>
</evidence>
<dbReference type="Proteomes" id="UP000284706">
    <property type="component" value="Unassembled WGS sequence"/>
</dbReference>
<accession>A0A409VH05</accession>
<evidence type="ECO:0000313" key="2">
    <source>
        <dbReference type="EMBL" id="PPQ65552.1"/>
    </source>
</evidence>
<gene>
    <name evidence="2" type="ORF">CVT26_000509</name>
</gene>
<dbReference type="AlphaFoldDB" id="A0A409VH05"/>
<organism evidence="2 3">
    <name type="scientific">Gymnopilus dilepis</name>
    <dbReference type="NCBI Taxonomy" id="231916"/>
    <lineage>
        <taxon>Eukaryota</taxon>
        <taxon>Fungi</taxon>
        <taxon>Dikarya</taxon>
        <taxon>Basidiomycota</taxon>
        <taxon>Agaricomycotina</taxon>
        <taxon>Agaricomycetes</taxon>
        <taxon>Agaricomycetidae</taxon>
        <taxon>Agaricales</taxon>
        <taxon>Agaricineae</taxon>
        <taxon>Hymenogastraceae</taxon>
        <taxon>Gymnopilus</taxon>
    </lineage>
</organism>
<keyword evidence="3" id="KW-1185">Reference proteome</keyword>
<name>A0A409VH05_9AGAR</name>
<evidence type="ECO:0000313" key="3">
    <source>
        <dbReference type="Proteomes" id="UP000284706"/>
    </source>
</evidence>
<reference evidence="2 3" key="1">
    <citation type="journal article" date="2018" name="Evol. Lett.">
        <title>Horizontal gene cluster transfer increased hallucinogenic mushroom diversity.</title>
        <authorList>
            <person name="Reynolds H.T."/>
            <person name="Vijayakumar V."/>
            <person name="Gluck-Thaler E."/>
            <person name="Korotkin H.B."/>
            <person name="Matheny P.B."/>
            <person name="Slot J.C."/>
        </authorList>
    </citation>
    <scope>NUCLEOTIDE SEQUENCE [LARGE SCALE GENOMIC DNA]</scope>
    <source>
        <strain evidence="2 3">SRW20</strain>
    </source>
</reference>
<proteinExistence type="predicted"/>
<dbReference type="EMBL" id="NHYE01005651">
    <property type="protein sequence ID" value="PPQ65552.1"/>
    <property type="molecule type" value="Genomic_DNA"/>
</dbReference>
<comment type="caution">
    <text evidence="2">The sequence shown here is derived from an EMBL/GenBank/DDBJ whole genome shotgun (WGS) entry which is preliminary data.</text>
</comment>
<protein>
    <submittedName>
        <fullName evidence="2">Uncharacterized protein</fullName>
    </submittedName>
</protein>